<proteinExistence type="predicted"/>
<accession>A0A4C1X3X5</accession>
<name>A0A4C1X3X5_EUMVA</name>
<gene>
    <name evidence="1" type="ORF">EVAR_39118_1</name>
</gene>
<keyword evidence="2" id="KW-1185">Reference proteome</keyword>
<reference evidence="1 2" key="1">
    <citation type="journal article" date="2019" name="Commun. Biol.">
        <title>The bagworm genome reveals a unique fibroin gene that provides high tensile strength.</title>
        <authorList>
            <person name="Kono N."/>
            <person name="Nakamura H."/>
            <person name="Ohtoshi R."/>
            <person name="Tomita M."/>
            <person name="Numata K."/>
            <person name="Arakawa K."/>
        </authorList>
    </citation>
    <scope>NUCLEOTIDE SEQUENCE [LARGE SCALE GENOMIC DNA]</scope>
</reference>
<dbReference type="EMBL" id="BGZK01000734">
    <property type="protein sequence ID" value="GBP58428.1"/>
    <property type="molecule type" value="Genomic_DNA"/>
</dbReference>
<evidence type="ECO:0000313" key="1">
    <source>
        <dbReference type="EMBL" id="GBP58428.1"/>
    </source>
</evidence>
<comment type="caution">
    <text evidence="1">The sequence shown here is derived from an EMBL/GenBank/DDBJ whole genome shotgun (WGS) entry which is preliminary data.</text>
</comment>
<organism evidence="1 2">
    <name type="scientific">Eumeta variegata</name>
    <name type="common">Bagworm moth</name>
    <name type="synonym">Eumeta japonica</name>
    <dbReference type="NCBI Taxonomy" id="151549"/>
    <lineage>
        <taxon>Eukaryota</taxon>
        <taxon>Metazoa</taxon>
        <taxon>Ecdysozoa</taxon>
        <taxon>Arthropoda</taxon>
        <taxon>Hexapoda</taxon>
        <taxon>Insecta</taxon>
        <taxon>Pterygota</taxon>
        <taxon>Neoptera</taxon>
        <taxon>Endopterygota</taxon>
        <taxon>Lepidoptera</taxon>
        <taxon>Glossata</taxon>
        <taxon>Ditrysia</taxon>
        <taxon>Tineoidea</taxon>
        <taxon>Psychidae</taxon>
        <taxon>Oiketicinae</taxon>
        <taxon>Eumeta</taxon>
    </lineage>
</organism>
<evidence type="ECO:0000313" key="2">
    <source>
        <dbReference type="Proteomes" id="UP000299102"/>
    </source>
</evidence>
<protein>
    <submittedName>
        <fullName evidence="1">Uncharacterized protein</fullName>
    </submittedName>
</protein>
<dbReference type="AlphaFoldDB" id="A0A4C1X3X5"/>
<dbReference type="Proteomes" id="UP000299102">
    <property type="component" value="Unassembled WGS sequence"/>
</dbReference>
<sequence>MARPPVPRLCALAGAPPSGARQCRFHCARDVSQNPNVVGHDTMLRSYFCTPDSDDSSWSCTGLVIITHGVTMMENYSFPRRTVEEKRTAFLKSQDDECS</sequence>